<dbReference type="KEGG" id="ruv:EC9_20940"/>
<name>A0A517LZ57_9BACT</name>
<keyword evidence="2" id="KW-1185">Reference proteome</keyword>
<evidence type="ECO:0000313" key="2">
    <source>
        <dbReference type="Proteomes" id="UP000319557"/>
    </source>
</evidence>
<dbReference type="Proteomes" id="UP000319557">
    <property type="component" value="Chromosome"/>
</dbReference>
<dbReference type="InterPro" id="IPR016024">
    <property type="entry name" value="ARM-type_fold"/>
</dbReference>
<reference evidence="1 2" key="1">
    <citation type="submission" date="2019-02" db="EMBL/GenBank/DDBJ databases">
        <title>Deep-cultivation of Planctomycetes and their phenomic and genomic characterization uncovers novel biology.</title>
        <authorList>
            <person name="Wiegand S."/>
            <person name="Jogler M."/>
            <person name="Boedeker C."/>
            <person name="Pinto D."/>
            <person name="Vollmers J."/>
            <person name="Rivas-Marin E."/>
            <person name="Kohn T."/>
            <person name="Peeters S.H."/>
            <person name="Heuer A."/>
            <person name="Rast P."/>
            <person name="Oberbeckmann S."/>
            <person name="Bunk B."/>
            <person name="Jeske O."/>
            <person name="Meyerdierks A."/>
            <person name="Storesund J.E."/>
            <person name="Kallscheuer N."/>
            <person name="Luecker S."/>
            <person name="Lage O.M."/>
            <person name="Pohl T."/>
            <person name="Merkel B.J."/>
            <person name="Hornburger P."/>
            <person name="Mueller R.-W."/>
            <person name="Bruemmer F."/>
            <person name="Labrenz M."/>
            <person name="Spormann A.M."/>
            <person name="Op den Camp H."/>
            <person name="Overmann J."/>
            <person name="Amann R."/>
            <person name="Jetten M.S.M."/>
            <person name="Mascher T."/>
            <person name="Medema M.H."/>
            <person name="Devos D.P."/>
            <person name="Kaster A.-K."/>
            <person name="Ovreas L."/>
            <person name="Rohde M."/>
            <person name="Galperin M.Y."/>
            <person name="Jogler C."/>
        </authorList>
    </citation>
    <scope>NUCLEOTIDE SEQUENCE [LARGE SCALE GENOMIC DNA]</scope>
    <source>
        <strain evidence="1 2">EC9</strain>
    </source>
</reference>
<gene>
    <name evidence="1" type="ORF">EC9_20940</name>
</gene>
<proteinExistence type="predicted"/>
<dbReference type="OrthoDB" id="243546at2"/>
<dbReference type="SUPFAM" id="SSF48371">
    <property type="entry name" value="ARM repeat"/>
    <property type="match status" value="1"/>
</dbReference>
<dbReference type="EMBL" id="CP036261">
    <property type="protein sequence ID" value="QDS87911.1"/>
    <property type="molecule type" value="Genomic_DNA"/>
</dbReference>
<accession>A0A517LZ57</accession>
<dbReference type="InterPro" id="IPR011989">
    <property type="entry name" value="ARM-like"/>
</dbReference>
<dbReference type="RefSeq" id="WP_145344623.1">
    <property type="nucleotide sequence ID" value="NZ_CP036261.1"/>
</dbReference>
<dbReference type="AlphaFoldDB" id="A0A517LZ57"/>
<sequence length="436" mass="46708">MLFGFGKAKPPLTASRRGQIELRMRYLVERFTLPVIQQTAIVTDPASFVSSTTVAEDELPSVASRIAKQLQVDIAGLPVEVVDDSPTAAVHQIGESPKIRIPRAALSDSQGLVTTLAHEISHYRLKQFDPGEMPDQGQWLTELATLCGGFVVAVCNSSVKESCCSTPAATVKTLRGLGYLTSADLGYAAALLARLRNESDPAWGRLLRADAQVTFKQAHKSMPAACTMVLDASTVPGPQSSIQQLAEQLVSTNESFQFLAAEQVSGRQGESCEAFVPALTQMLRSRDEQVVLVAAEALHSIGPRAQAAAPALEHLLNHRVDMIAASAGIALMAIDPNEIVFEHVGDLLENRWSAAIPLSTALAQYGHQAAPAGPSVCRRLVTALRRTEDEIIDSLAACLHAVAAAPMEVIDATISNEEILEWMKGYLASMDEVPAE</sequence>
<organism evidence="1 2">
    <name type="scientific">Rosistilla ulvae</name>
    <dbReference type="NCBI Taxonomy" id="1930277"/>
    <lineage>
        <taxon>Bacteria</taxon>
        <taxon>Pseudomonadati</taxon>
        <taxon>Planctomycetota</taxon>
        <taxon>Planctomycetia</taxon>
        <taxon>Pirellulales</taxon>
        <taxon>Pirellulaceae</taxon>
        <taxon>Rosistilla</taxon>
    </lineage>
</organism>
<evidence type="ECO:0000313" key="1">
    <source>
        <dbReference type="EMBL" id="QDS87911.1"/>
    </source>
</evidence>
<dbReference type="Gene3D" id="1.25.10.10">
    <property type="entry name" value="Leucine-rich Repeat Variant"/>
    <property type="match status" value="1"/>
</dbReference>
<protein>
    <submittedName>
        <fullName evidence="1">Uncharacterized protein</fullName>
    </submittedName>
</protein>